<dbReference type="Pfam" id="PF00583">
    <property type="entry name" value="Acetyltransf_1"/>
    <property type="match status" value="1"/>
</dbReference>
<evidence type="ECO:0000259" key="2">
    <source>
        <dbReference type="PROSITE" id="PS51186"/>
    </source>
</evidence>
<comment type="caution">
    <text evidence="3">The sequence shown here is derived from an EMBL/GenBank/DDBJ whole genome shotgun (WGS) entry which is preliminary data.</text>
</comment>
<dbReference type="OrthoDB" id="10039976at2759"/>
<dbReference type="GO" id="GO:0016747">
    <property type="term" value="F:acyltransferase activity, transferring groups other than amino-acyl groups"/>
    <property type="evidence" value="ECO:0007669"/>
    <property type="project" value="InterPro"/>
</dbReference>
<dbReference type="Gene3D" id="3.40.630.30">
    <property type="match status" value="1"/>
</dbReference>
<feature type="region of interest" description="Disordered" evidence="1">
    <location>
        <begin position="158"/>
        <end position="205"/>
    </location>
</feature>
<feature type="compositionally biased region" description="Pro residues" evidence="1">
    <location>
        <begin position="336"/>
        <end position="346"/>
    </location>
</feature>
<evidence type="ECO:0000313" key="3">
    <source>
        <dbReference type="EMBL" id="KAG0252723.1"/>
    </source>
</evidence>
<feature type="compositionally biased region" description="Polar residues" evidence="1">
    <location>
        <begin position="175"/>
        <end position="186"/>
    </location>
</feature>
<organism evidence="3 4">
    <name type="scientific">Actinomortierella ambigua</name>
    <dbReference type="NCBI Taxonomy" id="1343610"/>
    <lineage>
        <taxon>Eukaryota</taxon>
        <taxon>Fungi</taxon>
        <taxon>Fungi incertae sedis</taxon>
        <taxon>Mucoromycota</taxon>
        <taxon>Mortierellomycotina</taxon>
        <taxon>Mortierellomycetes</taxon>
        <taxon>Mortierellales</taxon>
        <taxon>Mortierellaceae</taxon>
        <taxon>Actinomortierella</taxon>
    </lineage>
</organism>
<dbReference type="AlphaFoldDB" id="A0A9P6PTK8"/>
<feature type="domain" description="N-acetyltransferase" evidence="2">
    <location>
        <begin position="400"/>
        <end position="488"/>
    </location>
</feature>
<accession>A0A9P6PTK8</accession>
<sequence>MLTTLQLVEPTRLDGTKYNSTDGITGATTNGNSGGGEGLEEVLLWRVTSTYTGSSSDKHKQEQILTIETTSAPTTSATTTTTAGYVSTPATAAAVAAAVAALTPPATLPPPLPLPLPLPTAMPLGPGVGVGVGGGAADPTSAAAAVSGLHNHALLHQHQHHLPPTPASITTSTPLHTATLGNTVTGATLPPLPPPPAPAPAPAPRATVAGSLPTASLFSDSTAMTAPTPAPAPITTATSAASSILPPISGMMMGSGPGGVTEVLLVPPPEYYRVNHPLRGITIEADKVVQALSALWPQLSSTATTGPDLDRIIKCLSNPETFTLYLATRVVSSTTPAPPAPAPAPAPALVHPPSSYGTVPPPPPSLSSTVPTVATSTSSTSATPTNTPSSSLPPGLKIQEIIGSLTLVSLNLLMSTRAHIEDLVVSQNERGSGIGKALMKRAMQDAITVKKCTIIDLTSKPDRVQARQMYESLGFKIRDTGAYRYYVQ</sequence>
<evidence type="ECO:0000256" key="1">
    <source>
        <dbReference type="SAM" id="MobiDB-lite"/>
    </source>
</evidence>
<dbReference type="SUPFAM" id="SSF55729">
    <property type="entry name" value="Acyl-CoA N-acyltransferases (Nat)"/>
    <property type="match status" value="1"/>
</dbReference>
<dbReference type="InterPro" id="IPR000182">
    <property type="entry name" value="GNAT_dom"/>
</dbReference>
<proteinExistence type="predicted"/>
<keyword evidence="4" id="KW-1185">Reference proteome</keyword>
<dbReference type="CDD" id="cd04301">
    <property type="entry name" value="NAT_SF"/>
    <property type="match status" value="1"/>
</dbReference>
<dbReference type="PROSITE" id="PS51186">
    <property type="entry name" value="GNAT"/>
    <property type="match status" value="1"/>
</dbReference>
<dbReference type="InterPro" id="IPR016181">
    <property type="entry name" value="Acyl_CoA_acyltransferase"/>
</dbReference>
<gene>
    <name evidence="3" type="ORF">DFQ27_007888</name>
</gene>
<feature type="compositionally biased region" description="Pro residues" evidence="1">
    <location>
        <begin position="190"/>
        <end position="203"/>
    </location>
</feature>
<feature type="compositionally biased region" description="Low complexity" evidence="1">
    <location>
        <begin position="366"/>
        <end position="394"/>
    </location>
</feature>
<dbReference type="Proteomes" id="UP000807716">
    <property type="component" value="Unassembled WGS sequence"/>
</dbReference>
<dbReference type="EMBL" id="JAAAJB010000637">
    <property type="protein sequence ID" value="KAG0252723.1"/>
    <property type="molecule type" value="Genomic_DNA"/>
</dbReference>
<reference evidence="3" key="1">
    <citation type="journal article" date="2020" name="Fungal Divers.">
        <title>Resolving the Mortierellaceae phylogeny through synthesis of multi-gene phylogenetics and phylogenomics.</title>
        <authorList>
            <person name="Vandepol N."/>
            <person name="Liber J."/>
            <person name="Desiro A."/>
            <person name="Na H."/>
            <person name="Kennedy M."/>
            <person name="Barry K."/>
            <person name="Grigoriev I.V."/>
            <person name="Miller A.N."/>
            <person name="O'Donnell K."/>
            <person name="Stajich J.E."/>
            <person name="Bonito G."/>
        </authorList>
    </citation>
    <scope>NUCLEOTIDE SEQUENCE</scope>
    <source>
        <strain evidence="3">BC1065</strain>
    </source>
</reference>
<evidence type="ECO:0000313" key="4">
    <source>
        <dbReference type="Proteomes" id="UP000807716"/>
    </source>
</evidence>
<name>A0A9P6PTK8_9FUNG</name>
<feature type="region of interest" description="Disordered" evidence="1">
    <location>
        <begin position="333"/>
        <end position="394"/>
    </location>
</feature>
<feature type="region of interest" description="Disordered" evidence="1">
    <location>
        <begin position="14"/>
        <end position="37"/>
    </location>
</feature>
<protein>
    <recommendedName>
        <fullName evidence="2">N-acetyltransferase domain-containing protein</fullName>
    </recommendedName>
</protein>